<evidence type="ECO:0000313" key="3">
    <source>
        <dbReference type="Proteomes" id="UP000253562"/>
    </source>
</evidence>
<dbReference type="CDD" id="cd02947">
    <property type="entry name" value="TRX_family"/>
    <property type="match status" value="1"/>
</dbReference>
<dbReference type="SUPFAM" id="SSF52833">
    <property type="entry name" value="Thioredoxin-like"/>
    <property type="match status" value="1"/>
</dbReference>
<reference evidence="2 3" key="1">
    <citation type="submission" date="2018-07" db="EMBL/GenBank/DDBJ databases">
        <title>Comparative genomes isolates from brazilian mangrove.</title>
        <authorList>
            <person name="De Araujo J.E."/>
            <person name="Taketani R.G."/>
            <person name="Silva M.C.P."/>
            <person name="Lourenco M.V."/>
            <person name="Oliveira V.M."/>
            <person name="Andreote F.D."/>
        </authorList>
    </citation>
    <scope>NUCLEOTIDE SEQUENCE [LARGE SCALE GENOMIC DNA]</scope>
    <source>
        <strain evidence="2 3">HEX PRIS-MGV</strain>
    </source>
</reference>
<dbReference type="InterPro" id="IPR013766">
    <property type="entry name" value="Thioredoxin_domain"/>
</dbReference>
<dbReference type="Proteomes" id="UP000253562">
    <property type="component" value="Unassembled WGS sequence"/>
</dbReference>
<accession>A0A368KZ06</accession>
<evidence type="ECO:0000259" key="1">
    <source>
        <dbReference type="PROSITE" id="PS51352"/>
    </source>
</evidence>
<comment type="caution">
    <text evidence="2">The sequence shown here is derived from an EMBL/GenBank/DDBJ whole genome shotgun (WGS) entry which is preliminary data.</text>
</comment>
<evidence type="ECO:0000313" key="2">
    <source>
        <dbReference type="EMBL" id="RCS55999.1"/>
    </source>
</evidence>
<dbReference type="PROSITE" id="PS51352">
    <property type="entry name" value="THIOREDOXIN_2"/>
    <property type="match status" value="1"/>
</dbReference>
<gene>
    <name evidence="2" type="ORF">DTL42_01005</name>
</gene>
<name>A0A368KZ06_9BACT</name>
<sequence length="108" mass="12173">MSFDPTYREEVPSREEIDQRPGRLVVEFGANWCGHCQQLNPTVEGILASADDVAHLRVAVGKGKRLGRSFQVKLWPTLVFLRDGEEIAKLVRPSPQELEQAFAHFIAD</sequence>
<dbReference type="PANTHER" id="PTHR10438:SF468">
    <property type="entry name" value="THIOREDOXIN-1-RELATED"/>
    <property type="match status" value="1"/>
</dbReference>
<dbReference type="InterPro" id="IPR050620">
    <property type="entry name" value="Thioredoxin_H-type-like"/>
</dbReference>
<dbReference type="Pfam" id="PF00085">
    <property type="entry name" value="Thioredoxin"/>
    <property type="match status" value="1"/>
</dbReference>
<dbReference type="AlphaFoldDB" id="A0A368KZ06"/>
<dbReference type="RefSeq" id="WP_114366818.1">
    <property type="nucleotide sequence ID" value="NZ_QPEX01000006.1"/>
</dbReference>
<protein>
    <submittedName>
        <fullName evidence="2">Thioredoxin</fullName>
    </submittedName>
</protein>
<dbReference type="InterPro" id="IPR036249">
    <property type="entry name" value="Thioredoxin-like_sf"/>
</dbReference>
<organism evidence="2 3">
    <name type="scientific">Bremerella cremea</name>
    <dbReference type="NCBI Taxonomy" id="1031537"/>
    <lineage>
        <taxon>Bacteria</taxon>
        <taxon>Pseudomonadati</taxon>
        <taxon>Planctomycetota</taxon>
        <taxon>Planctomycetia</taxon>
        <taxon>Pirellulales</taxon>
        <taxon>Pirellulaceae</taxon>
        <taxon>Bremerella</taxon>
    </lineage>
</organism>
<dbReference type="Gene3D" id="3.40.30.10">
    <property type="entry name" value="Glutaredoxin"/>
    <property type="match status" value="1"/>
</dbReference>
<proteinExistence type="predicted"/>
<dbReference type="OrthoDB" id="215495at2"/>
<dbReference type="EMBL" id="QPEX01000006">
    <property type="protein sequence ID" value="RCS55999.1"/>
    <property type="molecule type" value="Genomic_DNA"/>
</dbReference>
<dbReference type="PANTHER" id="PTHR10438">
    <property type="entry name" value="THIOREDOXIN"/>
    <property type="match status" value="1"/>
</dbReference>
<feature type="domain" description="Thioredoxin" evidence="1">
    <location>
        <begin position="1"/>
        <end position="107"/>
    </location>
</feature>